<comment type="similarity">
    <text evidence="1">Belongs to the UPF0065 (bug) family.</text>
</comment>
<gene>
    <name evidence="2" type="ORF">HNP73_001189</name>
</gene>
<proteinExistence type="inferred from homology"/>
<accession>A0A840SM08</accession>
<dbReference type="Gene3D" id="3.40.190.10">
    <property type="entry name" value="Periplasmic binding protein-like II"/>
    <property type="match status" value="1"/>
</dbReference>
<dbReference type="PANTHER" id="PTHR42928">
    <property type="entry name" value="TRICARBOXYLATE-BINDING PROTEIN"/>
    <property type="match status" value="1"/>
</dbReference>
<dbReference type="Pfam" id="PF03401">
    <property type="entry name" value="TctC"/>
    <property type="match status" value="1"/>
</dbReference>
<dbReference type="AlphaFoldDB" id="A0A840SM08"/>
<dbReference type="PIRSF" id="PIRSF017082">
    <property type="entry name" value="YflP"/>
    <property type="match status" value="1"/>
</dbReference>
<comment type="caution">
    <text evidence="2">The sequence shown here is derived from an EMBL/GenBank/DDBJ whole genome shotgun (WGS) entry which is preliminary data.</text>
</comment>
<dbReference type="InterPro" id="IPR005064">
    <property type="entry name" value="BUG"/>
</dbReference>
<dbReference type="RefSeq" id="WP_184147656.1">
    <property type="nucleotide sequence ID" value="NZ_JACHFM010000001.1"/>
</dbReference>
<dbReference type="Proteomes" id="UP000549457">
    <property type="component" value="Unassembled WGS sequence"/>
</dbReference>
<dbReference type="CDD" id="cd13578">
    <property type="entry name" value="PBP2_Bug27"/>
    <property type="match status" value="1"/>
</dbReference>
<evidence type="ECO:0000256" key="1">
    <source>
        <dbReference type="ARBA" id="ARBA00006987"/>
    </source>
</evidence>
<dbReference type="InterPro" id="IPR042100">
    <property type="entry name" value="Bug_dom1"/>
</dbReference>
<evidence type="ECO:0000313" key="3">
    <source>
        <dbReference type="Proteomes" id="UP000549457"/>
    </source>
</evidence>
<keyword evidence="3" id="KW-1185">Reference proteome</keyword>
<organism evidence="2 3">
    <name type="scientific">Amaricoccus macauensis</name>
    <dbReference type="NCBI Taxonomy" id="57001"/>
    <lineage>
        <taxon>Bacteria</taxon>
        <taxon>Pseudomonadati</taxon>
        <taxon>Pseudomonadota</taxon>
        <taxon>Alphaproteobacteria</taxon>
        <taxon>Rhodobacterales</taxon>
        <taxon>Paracoccaceae</taxon>
        <taxon>Amaricoccus</taxon>
    </lineage>
</organism>
<sequence>MLEGLRIAAFAVALAVPGLAVAADWPGSPIRVIIPFPAGGQADIVTRVVTEKMAPILGQPILVEAKPGAGGNIGTDEAAKAAPDGNTWLSSGVPLTTAPAMYPTSLSFDPMKDLAPVIRFGSTSFVFAVPAELPVASVAEFVAYAKEHEGELSYAGSGIGSLVHLVSELFKLEAGIDVQMIPYNGQPPAIADLLANRVQFMVLGVSLAKPLVDEGKLKALAIFDAERSKVIPDVPTIGEAGFPGLVANGWAGFNVPAGTPDAVIEKINATVAQVVTDPVVVEQIEKIGWQVVPPQSPAEFGTFLEAEMKRWAAVIEKAGVETN</sequence>
<dbReference type="Gene3D" id="3.40.190.150">
    <property type="entry name" value="Bordetella uptake gene, domain 1"/>
    <property type="match status" value="1"/>
</dbReference>
<reference evidence="2 3" key="1">
    <citation type="submission" date="2020-08" db="EMBL/GenBank/DDBJ databases">
        <title>Genomic Encyclopedia of Type Strains, Phase IV (KMG-IV): sequencing the most valuable type-strain genomes for metagenomic binning, comparative biology and taxonomic classification.</title>
        <authorList>
            <person name="Goeker M."/>
        </authorList>
    </citation>
    <scope>NUCLEOTIDE SEQUENCE [LARGE SCALE GENOMIC DNA]</scope>
    <source>
        <strain evidence="2 3">DSM 101730</strain>
    </source>
</reference>
<dbReference type="EMBL" id="JACHFM010000001">
    <property type="protein sequence ID" value="MBB5221268.1"/>
    <property type="molecule type" value="Genomic_DNA"/>
</dbReference>
<dbReference type="SUPFAM" id="SSF53850">
    <property type="entry name" value="Periplasmic binding protein-like II"/>
    <property type="match status" value="1"/>
</dbReference>
<keyword evidence="2" id="KW-0675">Receptor</keyword>
<name>A0A840SM08_9RHOB</name>
<protein>
    <submittedName>
        <fullName evidence="2">Tripartite-type tricarboxylate transporter receptor subunit TctC</fullName>
    </submittedName>
</protein>
<dbReference type="PANTHER" id="PTHR42928:SF5">
    <property type="entry name" value="BLR1237 PROTEIN"/>
    <property type="match status" value="1"/>
</dbReference>
<evidence type="ECO:0000313" key="2">
    <source>
        <dbReference type="EMBL" id="MBB5221268.1"/>
    </source>
</evidence>